<protein>
    <submittedName>
        <fullName evidence="1">Uncharacterized protein</fullName>
    </submittedName>
</protein>
<name>A0A239KJV2_9FIRM</name>
<dbReference type="Proteomes" id="UP000198304">
    <property type="component" value="Unassembled WGS sequence"/>
</dbReference>
<evidence type="ECO:0000313" key="1">
    <source>
        <dbReference type="EMBL" id="SNT17972.1"/>
    </source>
</evidence>
<keyword evidence="2" id="KW-1185">Reference proteome</keyword>
<dbReference type="AlphaFoldDB" id="A0A239KJV2"/>
<proteinExistence type="predicted"/>
<accession>A0A239KJV2</accession>
<dbReference type="EMBL" id="FZOJ01000048">
    <property type="protein sequence ID" value="SNT17972.1"/>
    <property type="molecule type" value="Genomic_DNA"/>
</dbReference>
<organism evidence="1 2">
    <name type="scientific">Anaerovirgula multivorans</name>
    <dbReference type="NCBI Taxonomy" id="312168"/>
    <lineage>
        <taxon>Bacteria</taxon>
        <taxon>Bacillati</taxon>
        <taxon>Bacillota</taxon>
        <taxon>Clostridia</taxon>
        <taxon>Peptostreptococcales</taxon>
        <taxon>Natronincolaceae</taxon>
        <taxon>Anaerovirgula</taxon>
    </lineage>
</organism>
<sequence>MYIVRKNKKAIFLFSIFLALISMLFFLTNNFNTNEQSIIKLINNNEAENTKILYIQKVKRGAIVFSQIPSIENIEINFLAQRFLNWYLVGKGQLIIKDTEYSDWWGFSRNKIGNQSFNICYGAVEATKVKNINIKVLDETSNNVLIHEDNPNTIEVEGKKIWFLDIPTELRFIDVDIKYEVNNEIAMIKIYIIPAP</sequence>
<evidence type="ECO:0000313" key="2">
    <source>
        <dbReference type="Proteomes" id="UP000198304"/>
    </source>
</evidence>
<reference evidence="1 2" key="1">
    <citation type="submission" date="2017-06" db="EMBL/GenBank/DDBJ databases">
        <authorList>
            <person name="Kim H.J."/>
            <person name="Triplett B.A."/>
        </authorList>
    </citation>
    <scope>NUCLEOTIDE SEQUENCE [LARGE SCALE GENOMIC DNA]</scope>
    <source>
        <strain evidence="1 2">SCA</strain>
    </source>
</reference>
<gene>
    <name evidence="1" type="ORF">SAMN05446037_104817</name>
</gene>